<dbReference type="OrthoDB" id="3352776at2759"/>
<dbReference type="EMBL" id="CAJHIA010000007">
    <property type="protein sequence ID" value="CAD6442117.1"/>
    <property type="molecule type" value="Genomic_DNA"/>
</dbReference>
<comment type="caution">
    <text evidence="2">The sequence shown here is derived from an EMBL/GenBank/DDBJ whole genome shotgun (WGS) entry which is preliminary data.</text>
</comment>
<feature type="region of interest" description="Disordered" evidence="1">
    <location>
        <begin position="36"/>
        <end position="67"/>
    </location>
</feature>
<name>A0A8H2VPK4_9HELO</name>
<dbReference type="Proteomes" id="UP000624404">
    <property type="component" value="Unassembled WGS sequence"/>
</dbReference>
<evidence type="ECO:0000256" key="1">
    <source>
        <dbReference type="SAM" id="MobiDB-lite"/>
    </source>
</evidence>
<keyword evidence="3" id="KW-1185">Reference proteome</keyword>
<reference evidence="2" key="1">
    <citation type="submission" date="2020-10" db="EMBL/GenBank/DDBJ databases">
        <authorList>
            <person name="Kusch S."/>
        </authorList>
    </citation>
    <scope>NUCLEOTIDE SEQUENCE</scope>
    <source>
        <strain evidence="2">SwB9</strain>
    </source>
</reference>
<proteinExistence type="predicted"/>
<accession>A0A8H2VPK4</accession>
<sequence length="120" mass="12973">MSPSKKEMRAGAVAFCQAFVDGFSPGIISSGHFASEPRITEHGPESSELPFLGKTFSGRKSESSSNQTRDDYFTFLSKSLKFESSPTTSPSPKSFIVDETCEINGRKVLSVLLEVQLSGA</sequence>
<gene>
    <name evidence="2" type="ORF">SCLTRI_LOCUS1908</name>
</gene>
<protein>
    <submittedName>
        <fullName evidence="2">D9700179-c303-4dd7-8453-972e6aa14a3d</fullName>
    </submittedName>
</protein>
<dbReference type="AlphaFoldDB" id="A0A8H2VPK4"/>
<organism evidence="2 3">
    <name type="scientific">Sclerotinia trifoliorum</name>
    <dbReference type="NCBI Taxonomy" id="28548"/>
    <lineage>
        <taxon>Eukaryota</taxon>
        <taxon>Fungi</taxon>
        <taxon>Dikarya</taxon>
        <taxon>Ascomycota</taxon>
        <taxon>Pezizomycotina</taxon>
        <taxon>Leotiomycetes</taxon>
        <taxon>Helotiales</taxon>
        <taxon>Sclerotiniaceae</taxon>
        <taxon>Sclerotinia</taxon>
    </lineage>
</organism>
<evidence type="ECO:0000313" key="2">
    <source>
        <dbReference type="EMBL" id="CAD6442117.1"/>
    </source>
</evidence>
<evidence type="ECO:0000313" key="3">
    <source>
        <dbReference type="Proteomes" id="UP000624404"/>
    </source>
</evidence>